<feature type="transmembrane region" description="Helical" evidence="1">
    <location>
        <begin position="281"/>
        <end position="299"/>
    </location>
</feature>
<dbReference type="InterPro" id="IPR003675">
    <property type="entry name" value="Rce1/LyrA-like_dom"/>
</dbReference>
<feature type="transmembrane region" description="Helical" evidence="1">
    <location>
        <begin position="95"/>
        <end position="112"/>
    </location>
</feature>
<feature type="transmembrane region" description="Helical" evidence="1">
    <location>
        <begin position="181"/>
        <end position="204"/>
    </location>
</feature>
<feature type="transmembrane region" description="Helical" evidence="1">
    <location>
        <begin position="224"/>
        <end position="245"/>
    </location>
</feature>
<accession>A0A3B1C2I8</accession>
<feature type="domain" description="CAAX prenyl protease 2/Lysostaphin resistance protein A-like" evidence="2">
    <location>
        <begin position="222"/>
        <end position="319"/>
    </location>
</feature>
<evidence type="ECO:0000259" key="2">
    <source>
        <dbReference type="Pfam" id="PF02517"/>
    </source>
</evidence>
<keyword evidence="1" id="KW-0472">Membrane</keyword>
<dbReference type="Pfam" id="PF02517">
    <property type="entry name" value="Rce1-like"/>
    <property type="match status" value="1"/>
</dbReference>
<evidence type="ECO:0000256" key="1">
    <source>
        <dbReference type="SAM" id="Phobius"/>
    </source>
</evidence>
<feature type="transmembrane region" description="Helical" evidence="1">
    <location>
        <begin position="32"/>
        <end position="52"/>
    </location>
</feature>
<proteinExistence type="predicted"/>
<keyword evidence="1" id="KW-1133">Transmembrane helix</keyword>
<gene>
    <name evidence="3" type="ORF">MNBD_IGNAVI01-2985</name>
</gene>
<dbReference type="EMBL" id="UOGD01000279">
    <property type="protein sequence ID" value="VAX24716.1"/>
    <property type="molecule type" value="Genomic_DNA"/>
</dbReference>
<dbReference type="GO" id="GO:0080120">
    <property type="term" value="P:CAAX-box protein maturation"/>
    <property type="evidence" value="ECO:0007669"/>
    <property type="project" value="UniProtKB-ARBA"/>
</dbReference>
<keyword evidence="1" id="KW-0812">Transmembrane</keyword>
<evidence type="ECO:0000313" key="3">
    <source>
        <dbReference type="EMBL" id="VAX24716.1"/>
    </source>
</evidence>
<organism evidence="3">
    <name type="scientific">hydrothermal vent metagenome</name>
    <dbReference type="NCBI Taxonomy" id="652676"/>
    <lineage>
        <taxon>unclassified sequences</taxon>
        <taxon>metagenomes</taxon>
        <taxon>ecological metagenomes</taxon>
    </lineage>
</organism>
<name>A0A3B1C2I8_9ZZZZ</name>
<dbReference type="AlphaFoldDB" id="A0A3B1C2I8"/>
<feature type="transmembrane region" description="Helical" evidence="1">
    <location>
        <begin position="124"/>
        <end position="139"/>
    </location>
</feature>
<feature type="transmembrane region" description="Helical" evidence="1">
    <location>
        <begin position="72"/>
        <end position="89"/>
    </location>
</feature>
<reference evidence="3" key="1">
    <citation type="submission" date="2018-06" db="EMBL/GenBank/DDBJ databases">
        <authorList>
            <person name="Zhirakovskaya E."/>
        </authorList>
    </citation>
    <scope>NUCLEOTIDE SEQUENCE</scope>
</reference>
<dbReference type="GO" id="GO:0004175">
    <property type="term" value="F:endopeptidase activity"/>
    <property type="evidence" value="ECO:0007669"/>
    <property type="project" value="UniProtKB-ARBA"/>
</dbReference>
<feature type="transmembrane region" description="Helical" evidence="1">
    <location>
        <begin position="257"/>
        <end position="275"/>
    </location>
</feature>
<protein>
    <recommendedName>
        <fullName evidence="2">CAAX prenyl protease 2/Lysostaphin resistance protein A-like domain-containing protein</fullName>
    </recommendedName>
</protein>
<sequence length="326" mass="36700">MKNKFFTLWITWTILGASLLYGVATSVSNNGIVSILATVLSLSPILGLTLALGSLEASRHFNNWLRTNKNSLYYIVGGLSLLFAIPGFLTGNFNPYYTTIFTAIIFVVFGLLKQAKEEEFKLNWSDLAIWIILWIPFDLRWYMEMQPNLDYTWWSIAITVIGIIGWYGYREADIGFNLVPTFKDLLIALSALVMIMVVVIPPGLATGFLSFSIPESFDIPKLTAYFIGLFLTVALPEELFFRGIMLRGLDKVFSKKWIPMLISSLAFGLMHWNNVNNLSMQITYVSLATIAGLGYGWAYKKSGDNLLAAILAHTLVDWVWKLLLTS</sequence>
<feature type="transmembrane region" description="Helical" evidence="1">
    <location>
        <begin position="151"/>
        <end position="169"/>
    </location>
</feature>